<accession>A0ABT6ATY8</accession>
<dbReference type="RefSeq" id="WP_276266658.1">
    <property type="nucleotide sequence ID" value="NZ_JARJLM010000408.1"/>
</dbReference>
<dbReference type="EMBL" id="JARJLM010000408">
    <property type="protein sequence ID" value="MDF3836058.1"/>
    <property type="molecule type" value="Genomic_DNA"/>
</dbReference>
<evidence type="ECO:0000313" key="3">
    <source>
        <dbReference type="Proteomes" id="UP001216674"/>
    </source>
</evidence>
<gene>
    <name evidence="2" type="ORF">P3W85_24345</name>
</gene>
<dbReference type="InterPro" id="IPR018769">
    <property type="entry name" value="VgrG2_DUF2345"/>
</dbReference>
<comment type="caution">
    <text evidence="2">The sequence shown here is derived from an EMBL/GenBank/DDBJ whole genome shotgun (WGS) entry which is preliminary data.</text>
</comment>
<proteinExistence type="predicted"/>
<dbReference type="Pfam" id="PF10106">
    <property type="entry name" value="DUF2345"/>
    <property type="match status" value="1"/>
</dbReference>
<reference evidence="2 3" key="1">
    <citation type="submission" date="2023-03" db="EMBL/GenBank/DDBJ databases">
        <title>Draft assemblies of triclosan tolerant bacteria isolated from returned activated sludge.</title>
        <authorList>
            <person name="Van Hamelsveld S."/>
        </authorList>
    </citation>
    <scope>NUCLEOTIDE SEQUENCE [LARGE SCALE GENOMIC DNA]</scope>
    <source>
        <strain evidence="2 3">GW210010_S58</strain>
    </source>
</reference>
<keyword evidence="3" id="KW-1185">Reference proteome</keyword>
<name>A0ABT6ATY8_9BURK</name>
<feature type="domain" description="DUF2345" evidence="1">
    <location>
        <begin position="1"/>
        <end position="92"/>
    </location>
</feature>
<protein>
    <submittedName>
        <fullName evidence="2">DUF2345 domain-containing protein</fullName>
    </submittedName>
</protein>
<evidence type="ECO:0000313" key="2">
    <source>
        <dbReference type="EMBL" id="MDF3836058.1"/>
    </source>
</evidence>
<organism evidence="2 3">
    <name type="scientific">Cupriavidus basilensis</name>
    <dbReference type="NCBI Taxonomy" id="68895"/>
    <lineage>
        <taxon>Bacteria</taxon>
        <taxon>Pseudomonadati</taxon>
        <taxon>Pseudomonadota</taxon>
        <taxon>Betaproteobacteria</taxon>
        <taxon>Burkholderiales</taxon>
        <taxon>Burkholderiaceae</taxon>
        <taxon>Cupriavidus</taxon>
    </lineage>
</organism>
<sequence>NGISTFAQNGDVRHIAHQGQMLLQTQHNVMRLEADQSVDVTSSESHVIVAAKEHITLLCGGVYIKLQGGNIELGMPGAFTTKAGSYDFIGPSSTSAAFNAWDTSPFDERFQALLPNGSPAKNRRYVMIRADGTRIEGRTDGEGYVSLQRGMTTERIALEWPSSQEQPNPAANELSDSDLAYFYHAEHDDGSPASLAYRVDSEQTKLFDNELDAQGRTVALPMSVRSKVIFWIPQS</sequence>
<evidence type="ECO:0000259" key="1">
    <source>
        <dbReference type="Pfam" id="PF10106"/>
    </source>
</evidence>
<dbReference type="Proteomes" id="UP001216674">
    <property type="component" value="Unassembled WGS sequence"/>
</dbReference>
<feature type="non-terminal residue" evidence="2">
    <location>
        <position position="1"/>
    </location>
</feature>